<evidence type="ECO:0000313" key="3">
    <source>
        <dbReference type="Proteomes" id="UP001516400"/>
    </source>
</evidence>
<dbReference type="AlphaFoldDB" id="A0ABD2NHU8"/>
<protein>
    <submittedName>
        <fullName evidence="2">Uncharacterized protein</fullName>
    </submittedName>
</protein>
<proteinExistence type="predicted"/>
<gene>
    <name evidence="2" type="ORF">HHI36_013615</name>
</gene>
<keyword evidence="3" id="KW-1185">Reference proteome</keyword>
<organism evidence="2 3">
    <name type="scientific">Cryptolaemus montrouzieri</name>
    <dbReference type="NCBI Taxonomy" id="559131"/>
    <lineage>
        <taxon>Eukaryota</taxon>
        <taxon>Metazoa</taxon>
        <taxon>Ecdysozoa</taxon>
        <taxon>Arthropoda</taxon>
        <taxon>Hexapoda</taxon>
        <taxon>Insecta</taxon>
        <taxon>Pterygota</taxon>
        <taxon>Neoptera</taxon>
        <taxon>Endopterygota</taxon>
        <taxon>Coleoptera</taxon>
        <taxon>Polyphaga</taxon>
        <taxon>Cucujiformia</taxon>
        <taxon>Coccinelloidea</taxon>
        <taxon>Coccinellidae</taxon>
        <taxon>Scymninae</taxon>
        <taxon>Scymnini</taxon>
        <taxon>Cryptolaemus</taxon>
    </lineage>
</organism>
<sequence>MKIEITNQMKEHKCPNKEQLKVLGRTRLTSKDFKVAEANDQCFSHNVMDDVQHDASRTSSGPDIVIFDEAATEITRITQSVNNPAGHAPKINKNSPPVTKDTPLLSLSVELTHQTPEQKNSSTAWTKVTYKKNKGKRFNSEMSFPSCTTINQPLNDANRSLQRPIPIIGTGDSANGFSAKKSYGWIFLSRVQKGTDKGEVVDYLKKFPNSDFDVTNLNSKSEHDDSFTVRSDLSDVNSLMNPGIWPSGVLVRRYRFFRNRPTEGSFNNS</sequence>
<evidence type="ECO:0000256" key="1">
    <source>
        <dbReference type="SAM" id="MobiDB-lite"/>
    </source>
</evidence>
<dbReference type="Proteomes" id="UP001516400">
    <property type="component" value="Unassembled WGS sequence"/>
</dbReference>
<reference evidence="2 3" key="1">
    <citation type="journal article" date="2021" name="BMC Biol.">
        <title>Horizontally acquired antibacterial genes associated with adaptive radiation of ladybird beetles.</title>
        <authorList>
            <person name="Li H.S."/>
            <person name="Tang X.F."/>
            <person name="Huang Y.H."/>
            <person name="Xu Z.Y."/>
            <person name="Chen M.L."/>
            <person name="Du X.Y."/>
            <person name="Qiu B.Y."/>
            <person name="Chen P.T."/>
            <person name="Zhang W."/>
            <person name="Slipinski A."/>
            <person name="Escalona H.E."/>
            <person name="Waterhouse R.M."/>
            <person name="Zwick A."/>
            <person name="Pang H."/>
        </authorList>
    </citation>
    <scope>NUCLEOTIDE SEQUENCE [LARGE SCALE GENOMIC DNA]</scope>
    <source>
        <strain evidence="2">SYSU2018</strain>
    </source>
</reference>
<dbReference type="EMBL" id="JABFTP020000103">
    <property type="protein sequence ID" value="KAL3278281.1"/>
    <property type="molecule type" value="Genomic_DNA"/>
</dbReference>
<feature type="region of interest" description="Disordered" evidence="1">
    <location>
        <begin position="82"/>
        <end position="102"/>
    </location>
</feature>
<accession>A0ABD2NHU8</accession>
<name>A0ABD2NHU8_9CUCU</name>
<evidence type="ECO:0000313" key="2">
    <source>
        <dbReference type="EMBL" id="KAL3278281.1"/>
    </source>
</evidence>
<comment type="caution">
    <text evidence="2">The sequence shown here is derived from an EMBL/GenBank/DDBJ whole genome shotgun (WGS) entry which is preliminary data.</text>
</comment>